<accession>A0A1Y1I106</accession>
<organism evidence="1 2">
    <name type="scientific">Klebsormidium nitens</name>
    <name type="common">Green alga</name>
    <name type="synonym">Ulothrix nitens</name>
    <dbReference type="NCBI Taxonomy" id="105231"/>
    <lineage>
        <taxon>Eukaryota</taxon>
        <taxon>Viridiplantae</taxon>
        <taxon>Streptophyta</taxon>
        <taxon>Klebsormidiophyceae</taxon>
        <taxon>Klebsormidiales</taxon>
        <taxon>Klebsormidiaceae</taxon>
        <taxon>Klebsormidium</taxon>
    </lineage>
</organism>
<sequence>MMEGLPSDTVLGILLKLAVQDPLSLLRATFACKWILRKQPCRLEGSILCALSQRDGHDSGCKARFTKSGQKLLGATYSEMIKDWEKIAPGADGTRLVEDDISVEVYA</sequence>
<evidence type="ECO:0000313" key="2">
    <source>
        <dbReference type="Proteomes" id="UP000054558"/>
    </source>
</evidence>
<name>A0A1Y1I106_KLENI</name>
<protein>
    <recommendedName>
        <fullName evidence="3">F-box domain-containing protein</fullName>
    </recommendedName>
</protein>
<dbReference type="AlphaFoldDB" id="A0A1Y1I106"/>
<evidence type="ECO:0008006" key="3">
    <source>
        <dbReference type="Google" id="ProtNLM"/>
    </source>
</evidence>
<dbReference type="Proteomes" id="UP000054558">
    <property type="component" value="Unassembled WGS sequence"/>
</dbReference>
<keyword evidence="2" id="KW-1185">Reference proteome</keyword>
<evidence type="ECO:0000313" key="1">
    <source>
        <dbReference type="EMBL" id="GAQ84605.1"/>
    </source>
</evidence>
<dbReference type="EMBL" id="DF237146">
    <property type="protein sequence ID" value="GAQ84605.1"/>
    <property type="molecule type" value="Genomic_DNA"/>
</dbReference>
<gene>
    <name evidence="1" type="ORF">KFL_001970060</name>
</gene>
<reference evidence="1 2" key="1">
    <citation type="journal article" date="2014" name="Nat. Commun.">
        <title>Klebsormidium flaccidum genome reveals primary factors for plant terrestrial adaptation.</title>
        <authorList>
            <person name="Hori K."/>
            <person name="Maruyama F."/>
            <person name="Fujisawa T."/>
            <person name="Togashi T."/>
            <person name="Yamamoto N."/>
            <person name="Seo M."/>
            <person name="Sato S."/>
            <person name="Yamada T."/>
            <person name="Mori H."/>
            <person name="Tajima N."/>
            <person name="Moriyama T."/>
            <person name="Ikeuchi M."/>
            <person name="Watanabe M."/>
            <person name="Wada H."/>
            <person name="Kobayashi K."/>
            <person name="Saito M."/>
            <person name="Masuda T."/>
            <person name="Sasaki-Sekimoto Y."/>
            <person name="Mashiguchi K."/>
            <person name="Awai K."/>
            <person name="Shimojima M."/>
            <person name="Masuda S."/>
            <person name="Iwai M."/>
            <person name="Nobusawa T."/>
            <person name="Narise T."/>
            <person name="Kondo S."/>
            <person name="Saito H."/>
            <person name="Sato R."/>
            <person name="Murakawa M."/>
            <person name="Ihara Y."/>
            <person name="Oshima-Yamada Y."/>
            <person name="Ohtaka K."/>
            <person name="Satoh M."/>
            <person name="Sonobe K."/>
            <person name="Ishii M."/>
            <person name="Ohtani R."/>
            <person name="Kanamori-Sato M."/>
            <person name="Honoki R."/>
            <person name="Miyazaki D."/>
            <person name="Mochizuki H."/>
            <person name="Umetsu J."/>
            <person name="Higashi K."/>
            <person name="Shibata D."/>
            <person name="Kamiya Y."/>
            <person name="Sato N."/>
            <person name="Nakamura Y."/>
            <person name="Tabata S."/>
            <person name="Ida S."/>
            <person name="Kurokawa K."/>
            <person name="Ohta H."/>
        </authorList>
    </citation>
    <scope>NUCLEOTIDE SEQUENCE [LARGE SCALE GENOMIC DNA]</scope>
    <source>
        <strain evidence="1 2">NIES-2285</strain>
    </source>
</reference>
<proteinExistence type="predicted"/>